<dbReference type="SUPFAM" id="SSF110849">
    <property type="entry name" value="ParB/Sulfiredoxin"/>
    <property type="match status" value="1"/>
</dbReference>
<dbReference type="SMART" id="SM00470">
    <property type="entry name" value="ParB"/>
    <property type="match status" value="1"/>
</dbReference>
<gene>
    <name evidence="3" type="ORF">Strain138_001579</name>
    <name evidence="4" type="ORF">Strain318_001578</name>
</gene>
<evidence type="ECO:0000313" key="3">
    <source>
        <dbReference type="EMBL" id="WKW12295.1"/>
    </source>
</evidence>
<dbReference type="Pfam" id="PF02195">
    <property type="entry name" value="ParB_N"/>
    <property type="match status" value="1"/>
</dbReference>
<evidence type="ECO:0000313" key="4">
    <source>
        <dbReference type="EMBL" id="WKW15202.1"/>
    </source>
</evidence>
<feature type="domain" description="ParB-like N-terminal" evidence="2">
    <location>
        <begin position="68"/>
        <end position="155"/>
    </location>
</feature>
<accession>A0AA49JZY5</accession>
<dbReference type="RefSeq" id="WP_367885172.1">
    <property type="nucleotide sequence ID" value="NZ_CP130612.1"/>
</dbReference>
<dbReference type="InterPro" id="IPR036086">
    <property type="entry name" value="ParB/Sulfiredoxin_sf"/>
</dbReference>
<accession>A0AA49JUF0</accession>
<proteinExistence type="predicted"/>
<feature type="compositionally biased region" description="Basic residues" evidence="1">
    <location>
        <begin position="1"/>
        <end position="17"/>
    </location>
</feature>
<dbReference type="EMBL" id="CP130612">
    <property type="protein sequence ID" value="WKW12295.1"/>
    <property type="molecule type" value="Genomic_DNA"/>
</dbReference>
<organism evidence="4 5">
    <name type="scientific">Pseudogemmatithrix spongiicola</name>
    <dbReference type="NCBI Taxonomy" id="3062599"/>
    <lineage>
        <taxon>Bacteria</taxon>
        <taxon>Pseudomonadati</taxon>
        <taxon>Gemmatimonadota</taxon>
        <taxon>Gemmatimonadia</taxon>
        <taxon>Gemmatimonadales</taxon>
        <taxon>Gemmatimonadaceae</taxon>
        <taxon>Pseudogemmatithrix</taxon>
    </lineage>
</organism>
<feature type="region of interest" description="Disordered" evidence="1">
    <location>
        <begin position="1"/>
        <end position="28"/>
    </location>
</feature>
<evidence type="ECO:0000313" key="5">
    <source>
        <dbReference type="Proteomes" id="UP001229955"/>
    </source>
</evidence>
<name>A0AA49JZY5_9BACT</name>
<dbReference type="Proteomes" id="UP001229955">
    <property type="component" value="Chromosome"/>
</dbReference>
<sequence length="322" mass="34688">MATAKKKRAAKKSKKAAAAKTRGLDARRLAPTAAPTAVSALAERIADDGGDVLATYRDPLGGRWQLLAALPIDAVAPTPYQRDLSDTHVAKLADAVDKLDRFLDPIVAVPAPDGGYWTPNGNHRLGAMRQLGAKAITALVVPEPELAHRILALNTEKAHNLRERALEVARLADALAATDDAAEKSYADVFEEAPLITLGLCYMENGRFSGGAYHPILRRCDQFLGAKLPAALEERRRRAAKLLELNGFVNEAVAALKAKGLESPYLKAFVVARINHLRFVKDKHPDFDSTIDKILGAARRFNAGNIKADQIARSGGPPTSDD</sequence>
<dbReference type="AlphaFoldDB" id="A0AA49JZY5"/>
<keyword evidence="5" id="KW-1185">Reference proteome</keyword>
<dbReference type="EMBL" id="CP130613">
    <property type="protein sequence ID" value="WKW15202.1"/>
    <property type="molecule type" value="Genomic_DNA"/>
</dbReference>
<dbReference type="InterPro" id="IPR003115">
    <property type="entry name" value="ParB_N"/>
</dbReference>
<evidence type="ECO:0000259" key="2">
    <source>
        <dbReference type="SMART" id="SM00470"/>
    </source>
</evidence>
<reference evidence="4" key="1">
    <citation type="submission" date="2023-07" db="EMBL/GenBank/DDBJ databases">
        <authorList>
            <person name="Haufschild T."/>
            <person name="Kallscheuer N."/>
            <person name="Hammer J."/>
            <person name="Kohn T."/>
            <person name="Kabuu M."/>
            <person name="Jogler M."/>
            <person name="Wohfarth N."/>
            <person name="Heuer A."/>
            <person name="Rohde M."/>
            <person name="van Teeseling M.C.F."/>
            <person name="Jogler C."/>
        </authorList>
    </citation>
    <scope>NUCLEOTIDE SEQUENCE</scope>
    <source>
        <strain evidence="3">Strain 138</strain>
        <strain evidence="4">Strain 318</strain>
    </source>
</reference>
<protein>
    <submittedName>
        <fullName evidence="4">ParB N-terminal domain-containing protein</fullName>
    </submittedName>
</protein>
<dbReference type="Gene3D" id="3.90.1530.10">
    <property type="entry name" value="Conserved hypothetical protein from pyrococcus furiosus pfu- 392566-001, ParB domain"/>
    <property type="match status" value="1"/>
</dbReference>
<dbReference type="KEGG" id="pspc:Strain318_001578"/>
<evidence type="ECO:0000256" key="1">
    <source>
        <dbReference type="SAM" id="MobiDB-lite"/>
    </source>
</evidence>